<keyword evidence="2" id="KW-0805">Transcription regulation</keyword>
<dbReference type="SUPFAM" id="SSF88659">
    <property type="entry name" value="Sigma3 and sigma4 domains of RNA polymerase sigma factors"/>
    <property type="match status" value="1"/>
</dbReference>
<dbReference type="Pfam" id="PF04542">
    <property type="entry name" value="Sigma70_r2"/>
    <property type="match status" value="1"/>
</dbReference>
<evidence type="ECO:0000256" key="5">
    <source>
        <dbReference type="ARBA" id="ARBA00023163"/>
    </source>
</evidence>
<keyword evidence="4" id="KW-0238">DNA-binding</keyword>
<evidence type="ECO:0000313" key="9">
    <source>
        <dbReference type="Proteomes" id="UP000366872"/>
    </source>
</evidence>
<keyword evidence="9" id="KW-1185">Reference proteome</keyword>
<keyword evidence="3" id="KW-0731">Sigma factor</keyword>
<dbReference type="Proteomes" id="UP000366872">
    <property type="component" value="Unassembled WGS sequence"/>
</dbReference>
<dbReference type="NCBIfam" id="TIGR02937">
    <property type="entry name" value="sigma70-ECF"/>
    <property type="match status" value="1"/>
</dbReference>
<evidence type="ECO:0000313" key="8">
    <source>
        <dbReference type="EMBL" id="VGO17270.1"/>
    </source>
</evidence>
<evidence type="ECO:0000259" key="6">
    <source>
        <dbReference type="Pfam" id="PF04542"/>
    </source>
</evidence>
<gene>
    <name evidence="8" type="primary">sigE_10</name>
    <name evidence="8" type="ORF">PDESU_05866</name>
</gene>
<dbReference type="InterPro" id="IPR013324">
    <property type="entry name" value="RNA_pol_sigma_r3/r4-like"/>
</dbReference>
<name>A0A6C2UB11_PONDE</name>
<dbReference type="GO" id="GO:0016987">
    <property type="term" value="F:sigma factor activity"/>
    <property type="evidence" value="ECO:0007669"/>
    <property type="project" value="UniProtKB-KW"/>
</dbReference>
<dbReference type="PANTHER" id="PTHR43133">
    <property type="entry name" value="RNA POLYMERASE ECF-TYPE SIGMA FACTO"/>
    <property type="match status" value="1"/>
</dbReference>
<dbReference type="PANTHER" id="PTHR43133:SF8">
    <property type="entry name" value="RNA POLYMERASE SIGMA FACTOR HI_1459-RELATED"/>
    <property type="match status" value="1"/>
</dbReference>
<evidence type="ECO:0000256" key="4">
    <source>
        <dbReference type="ARBA" id="ARBA00023125"/>
    </source>
</evidence>
<reference evidence="8 9" key="1">
    <citation type="submission" date="2019-04" db="EMBL/GenBank/DDBJ databases">
        <authorList>
            <person name="Van Vliet M D."/>
        </authorList>
    </citation>
    <scope>NUCLEOTIDE SEQUENCE [LARGE SCALE GENOMIC DNA]</scope>
    <source>
        <strain evidence="8 9">F1</strain>
    </source>
</reference>
<evidence type="ECO:0000256" key="1">
    <source>
        <dbReference type="ARBA" id="ARBA00010641"/>
    </source>
</evidence>
<dbReference type="Pfam" id="PF08281">
    <property type="entry name" value="Sigma70_r4_2"/>
    <property type="match status" value="1"/>
</dbReference>
<dbReference type="EMBL" id="CAAHFG010000004">
    <property type="protein sequence ID" value="VGO17270.1"/>
    <property type="molecule type" value="Genomic_DNA"/>
</dbReference>
<dbReference type="InterPro" id="IPR039425">
    <property type="entry name" value="RNA_pol_sigma-70-like"/>
</dbReference>
<dbReference type="GO" id="GO:0003677">
    <property type="term" value="F:DNA binding"/>
    <property type="evidence" value="ECO:0007669"/>
    <property type="project" value="UniProtKB-KW"/>
</dbReference>
<accession>A0A6C2UB11</accession>
<evidence type="ECO:0000256" key="3">
    <source>
        <dbReference type="ARBA" id="ARBA00023082"/>
    </source>
</evidence>
<evidence type="ECO:0000256" key="2">
    <source>
        <dbReference type="ARBA" id="ARBA00023015"/>
    </source>
</evidence>
<evidence type="ECO:0000259" key="7">
    <source>
        <dbReference type="Pfam" id="PF08281"/>
    </source>
</evidence>
<comment type="similarity">
    <text evidence="1">Belongs to the sigma-70 factor family. ECF subfamily.</text>
</comment>
<organism evidence="8 9">
    <name type="scientific">Pontiella desulfatans</name>
    <dbReference type="NCBI Taxonomy" id="2750659"/>
    <lineage>
        <taxon>Bacteria</taxon>
        <taxon>Pseudomonadati</taxon>
        <taxon>Kiritimatiellota</taxon>
        <taxon>Kiritimatiellia</taxon>
        <taxon>Kiritimatiellales</taxon>
        <taxon>Pontiellaceae</taxon>
        <taxon>Pontiella</taxon>
    </lineage>
</organism>
<feature type="domain" description="RNA polymerase sigma-70 region 2" evidence="6">
    <location>
        <begin position="71"/>
        <end position="137"/>
    </location>
</feature>
<feature type="domain" description="RNA polymerase sigma factor 70 region 4 type 2" evidence="7">
    <location>
        <begin position="161"/>
        <end position="213"/>
    </location>
</feature>
<dbReference type="Gene3D" id="1.10.1740.10">
    <property type="match status" value="1"/>
</dbReference>
<dbReference type="InterPro" id="IPR007627">
    <property type="entry name" value="RNA_pol_sigma70_r2"/>
</dbReference>
<sequence>MVEDILRKRFFCNPWFCNCFFSGIIDYLLKQTFQCDLQSRKSVWLMKDERTDQELVAVCLDGNRDAFAELVCRHQDSVYGLAVGMTRNHEDAADMAQEAFIRAYAKLEQYNPDYSFKSWLLRICANQTKNLFRKRMRRRRVEENYLKEETVAGDAAPPDYQPLEEALAQLPPKLCAPLRLKFMEGMAYEEISSILGIGVSAAKMRVMRARKQLAEMLNHGK</sequence>
<dbReference type="Gene3D" id="1.10.10.10">
    <property type="entry name" value="Winged helix-like DNA-binding domain superfamily/Winged helix DNA-binding domain"/>
    <property type="match status" value="1"/>
</dbReference>
<dbReference type="InterPro" id="IPR013249">
    <property type="entry name" value="RNA_pol_sigma70_r4_t2"/>
</dbReference>
<proteinExistence type="inferred from homology"/>
<dbReference type="InterPro" id="IPR013325">
    <property type="entry name" value="RNA_pol_sigma_r2"/>
</dbReference>
<dbReference type="GO" id="GO:0006352">
    <property type="term" value="P:DNA-templated transcription initiation"/>
    <property type="evidence" value="ECO:0007669"/>
    <property type="project" value="InterPro"/>
</dbReference>
<dbReference type="AlphaFoldDB" id="A0A6C2UB11"/>
<dbReference type="InterPro" id="IPR036388">
    <property type="entry name" value="WH-like_DNA-bd_sf"/>
</dbReference>
<protein>
    <submittedName>
        <fullName evidence="8">ECF RNA polymerase sigma factor SigE</fullName>
    </submittedName>
</protein>
<keyword evidence="5" id="KW-0804">Transcription</keyword>
<dbReference type="SUPFAM" id="SSF88946">
    <property type="entry name" value="Sigma2 domain of RNA polymerase sigma factors"/>
    <property type="match status" value="1"/>
</dbReference>
<dbReference type="CDD" id="cd06171">
    <property type="entry name" value="Sigma70_r4"/>
    <property type="match status" value="1"/>
</dbReference>
<dbReference type="InterPro" id="IPR014284">
    <property type="entry name" value="RNA_pol_sigma-70_dom"/>
</dbReference>